<organism evidence="2 3">
    <name type="scientific">Mailhella massiliensis</name>
    <dbReference type="NCBI Taxonomy" id="1903261"/>
    <lineage>
        <taxon>Bacteria</taxon>
        <taxon>Pseudomonadati</taxon>
        <taxon>Thermodesulfobacteriota</taxon>
        <taxon>Desulfovibrionia</taxon>
        <taxon>Desulfovibrionales</taxon>
        <taxon>Desulfovibrionaceae</taxon>
        <taxon>Mailhella</taxon>
    </lineage>
</organism>
<gene>
    <name evidence="2" type="ORF">K8W16_11180</name>
</gene>
<dbReference type="RefSeq" id="WP_304123748.1">
    <property type="nucleotide sequence ID" value="NZ_DYZA01000231.1"/>
</dbReference>
<dbReference type="SUPFAM" id="SSF47226">
    <property type="entry name" value="Histidine-containing phosphotransfer domain, HPT domain"/>
    <property type="match status" value="1"/>
</dbReference>
<dbReference type="Pfam" id="PF01627">
    <property type="entry name" value="Hpt"/>
    <property type="match status" value="1"/>
</dbReference>
<dbReference type="InterPro" id="IPR008207">
    <property type="entry name" value="Sig_transdc_His_kin_Hpt_dom"/>
</dbReference>
<accession>A0A921DS57</accession>
<evidence type="ECO:0000313" key="3">
    <source>
        <dbReference type="Proteomes" id="UP000698963"/>
    </source>
</evidence>
<dbReference type="AlphaFoldDB" id="A0A921DS57"/>
<dbReference type="Proteomes" id="UP000698963">
    <property type="component" value="Unassembled WGS sequence"/>
</dbReference>
<proteinExistence type="predicted"/>
<name>A0A921DS57_9BACT</name>
<dbReference type="EMBL" id="DYZA01000231">
    <property type="protein sequence ID" value="HJD98194.1"/>
    <property type="molecule type" value="Genomic_DNA"/>
</dbReference>
<evidence type="ECO:0000259" key="1">
    <source>
        <dbReference type="Pfam" id="PF01627"/>
    </source>
</evidence>
<dbReference type="GO" id="GO:0004672">
    <property type="term" value="F:protein kinase activity"/>
    <property type="evidence" value="ECO:0007669"/>
    <property type="project" value="UniProtKB-ARBA"/>
</dbReference>
<reference evidence="2" key="1">
    <citation type="journal article" date="2021" name="PeerJ">
        <title>Extensive microbial diversity within the chicken gut microbiome revealed by metagenomics and culture.</title>
        <authorList>
            <person name="Gilroy R."/>
            <person name="Ravi A."/>
            <person name="Getino M."/>
            <person name="Pursley I."/>
            <person name="Horton D.L."/>
            <person name="Alikhan N.F."/>
            <person name="Baker D."/>
            <person name="Gharbi K."/>
            <person name="Hall N."/>
            <person name="Watson M."/>
            <person name="Adriaenssens E.M."/>
            <person name="Foster-Nyarko E."/>
            <person name="Jarju S."/>
            <person name="Secka A."/>
            <person name="Antonio M."/>
            <person name="Oren A."/>
            <person name="Chaudhuri R.R."/>
            <person name="La Ragione R."/>
            <person name="Hildebrand F."/>
            <person name="Pallen M.J."/>
        </authorList>
    </citation>
    <scope>NUCLEOTIDE SEQUENCE</scope>
    <source>
        <strain evidence="2">ChiGjej2B2-19336</strain>
    </source>
</reference>
<reference evidence="2" key="2">
    <citation type="submission" date="2021-09" db="EMBL/GenBank/DDBJ databases">
        <authorList>
            <person name="Gilroy R."/>
        </authorList>
    </citation>
    <scope>NUCLEOTIDE SEQUENCE</scope>
    <source>
        <strain evidence="2">ChiGjej2B2-19336</strain>
    </source>
</reference>
<comment type="caution">
    <text evidence="2">The sequence shown here is derived from an EMBL/GenBank/DDBJ whole genome shotgun (WGS) entry which is preliminary data.</text>
</comment>
<dbReference type="Gene3D" id="1.20.120.160">
    <property type="entry name" value="HPT domain"/>
    <property type="match status" value="1"/>
</dbReference>
<feature type="domain" description="HPt" evidence="1">
    <location>
        <begin position="44"/>
        <end position="110"/>
    </location>
</feature>
<dbReference type="GO" id="GO:0000160">
    <property type="term" value="P:phosphorelay signal transduction system"/>
    <property type="evidence" value="ECO:0007669"/>
    <property type="project" value="InterPro"/>
</dbReference>
<evidence type="ECO:0000313" key="2">
    <source>
        <dbReference type="EMBL" id="HJD98194.1"/>
    </source>
</evidence>
<protein>
    <submittedName>
        <fullName evidence="2">Hpt domain-containing protein</fullName>
    </submittedName>
</protein>
<dbReference type="InterPro" id="IPR036641">
    <property type="entry name" value="HPT_dom_sf"/>
</dbReference>
<sequence length="119" mass="12500">MDAQVKATLAGGGIDVDAMLERCMGSEAIMGKLLRKFPADVTYARLEKAFAAGDGQAALEASHTLKGVCGNLSITGLFNLLDRQVHALREGDAQRAEAMMSDISLAYTAAVQAIEKSLG</sequence>